<dbReference type="Proteomes" id="UP000568380">
    <property type="component" value="Unassembled WGS sequence"/>
</dbReference>
<dbReference type="GO" id="GO:0046872">
    <property type="term" value="F:metal ion binding"/>
    <property type="evidence" value="ECO:0007669"/>
    <property type="project" value="UniProtKB-KW"/>
</dbReference>
<evidence type="ECO:0000259" key="2">
    <source>
        <dbReference type="Pfam" id="PF07883"/>
    </source>
</evidence>
<name>A0A7W8A0F1_9ACTN</name>
<dbReference type="EMBL" id="JACHIN010000002">
    <property type="protein sequence ID" value="MBB5076699.1"/>
    <property type="molecule type" value="Genomic_DNA"/>
</dbReference>
<dbReference type="Gene3D" id="2.60.120.10">
    <property type="entry name" value="Jelly Rolls"/>
    <property type="match status" value="1"/>
</dbReference>
<comment type="caution">
    <text evidence="3">The sequence shown here is derived from an EMBL/GenBank/DDBJ whole genome shotgun (WGS) entry which is preliminary data.</text>
</comment>
<dbReference type="RefSeq" id="WP_184960238.1">
    <property type="nucleotide sequence ID" value="NZ_JACHIN010000002.1"/>
</dbReference>
<accession>A0A7W8A0F1</accession>
<dbReference type="PANTHER" id="PTHR35848:SF6">
    <property type="entry name" value="CUPIN TYPE-2 DOMAIN-CONTAINING PROTEIN"/>
    <property type="match status" value="1"/>
</dbReference>
<proteinExistence type="predicted"/>
<reference evidence="3 4" key="1">
    <citation type="submission" date="2020-08" db="EMBL/GenBank/DDBJ databases">
        <title>Genomic Encyclopedia of Type Strains, Phase IV (KMG-IV): sequencing the most valuable type-strain genomes for metagenomic binning, comparative biology and taxonomic classification.</title>
        <authorList>
            <person name="Goeker M."/>
        </authorList>
    </citation>
    <scope>NUCLEOTIDE SEQUENCE [LARGE SCALE GENOMIC DNA]</scope>
    <source>
        <strain evidence="3 4">DSM 45385</strain>
    </source>
</reference>
<dbReference type="InterPro" id="IPR013096">
    <property type="entry name" value="Cupin_2"/>
</dbReference>
<evidence type="ECO:0000256" key="1">
    <source>
        <dbReference type="ARBA" id="ARBA00022723"/>
    </source>
</evidence>
<keyword evidence="4" id="KW-1185">Reference proteome</keyword>
<organism evidence="3 4">
    <name type="scientific">Nonomuraea endophytica</name>
    <dbReference type="NCBI Taxonomy" id="714136"/>
    <lineage>
        <taxon>Bacteria</taxon>
        <taxon>Bacillati</taxon>
        <taxon>Actinomycetota</taxon>
        <taxon>Actinomycetes</taxon>
        <taxon>Streptosporangiales</taxon>
        <taxon>Streptosporangiaceae</taxon>
        <taxon>Nonomuraea</taxon>
    </lineage>
</organism>
<protein>
    <submittedName>
        <fullName evidence="3">Glyoxylate utilization-related uncharacterized protein</fullName>
    </submittedName>
</protein>
<sequence length="141" mass="15645">MTIIDRPDYRPFPDPAKPRSLTWPVMDPVRADGHYVKDIVLNFEHLADGEGIPLHRHTGEEVLIIDEGEAEAFLGDETRLVGPGAVIFVPPGTPHGFRNASGAVVRLHAYFREHVVGTQIDGRPASLDDFRLITDAWANSR</sequence>
<dbReference type="InterPro" id="IPR011051">
    <property type="entry name" value="RmlC_Cupin_sf"/>
</dbReference>
<dbReference type="Pfam" id="PF07883">
    <property type="entry name" value="Cupin_2"/>
    <property type="match status" value="1"/>
</dbReference>
<evidence type="ECO:0000313" key="4">
    <source>
        <dbReference type="Proteomes" id="UP000568380"/>
    </source>
</evidence>
<evidence type="ECO:0000313" key="3">
    <source>
        <dbReference type="EMBL" id="MBB5076699.1"/>
    </source>
</evidence>
<gene>
    <name evidence="3" type="ORF">HNR40_002163</name>
</gene>
<dbReference type="InterPro" id="IPR014710">
    <property type="entry name" value="RmlC-like_jellyroll"/>
</dbReference>
<keyword evidence="1" id="KW-0479">Metal-binding</keyword>
<dbReference type="PANTHER" id="PTHR35848">
    <property type="entry name" value="OXALATE-BINDING PROTEIN"/>
    <property type="match status" value="1"/>
</dbReference>
<dbReference type="InterPro" id="IPR051610">
    <property type="entry name" value="GPI/OXD"/>
</dbReference>
<dbReference type="SUPFAM" id="SSF51182">
    <property type="entry name" value="RmlC-like cupins"/>
    <property type="match status" value="1"/>
</dbReference>
<dbReference type="AlphaFoldDB" id="A0A7W8A0F1"/>
<feature type="domain" description="Cupin type-2" evidence="2">
    <location>
        <begin position="43"/>
        <end position="107"/>
    </location>
</feature>